<keyword evidence="3" id="KW-1185">Reference proteome</keyword>
<dbReference type="AlphaFoldDB" id="A0A6G0XJH2"/>
<organism evidence="2 3">
    <name type="scientific">Aphanomyces euteiches</name>
    <dbReference type="NCBI Taxonomy" id="100861"/>
    <lineage>
        <taxon>Eukaryota</taxon>
        <taxon>Sar</taxon>
        <taxon>Stramenopiles</taxon>
        <taxon>Oomycota</taxon>
        <taxon>Saprolegniomycetes</taxon>
        <taxon>Saprolegniales</taxon>
        <taxon>Verrucalvaceae</taxon>
        <taxon>Aphanomyces</taxon>
    </lineage>
</organism>
<feature type="transmembrane region" description="Helical" evidence="1">
    <location>
        <begin position="7"/>
        <end position="31"/>
    </location>
</feature>
<dbReference type="Proteomes" id="UP000481153">
    <property type="component" value="Unassembled WGS sequence"/>
</dbReference>
<dbReference type="VEuPathDB" id="FungiDB:AeMF1_019446"/>
<evidence type="ECO:0000313" key="3">
    <source>
        <dbReference type="Proteomes" id="UP000481153"/>
    </source>
</evidence>
<keyword evidence="1" id="KW-0472">Membrane</keyword>
<name>A0A6G0XJH2_9STRA</name>
<gene>
    <name evidence="2" type="ORF">Ae201684_004111</name>
</gene>
<accession>A0A6G0XJH2</accession>
<sequence length="161" mass="16857">MTNYTTFALIARVAVLVSTVISFFCCTAVTGLSAGDYAFLVSFIALAYTLLHGYFVTYKKSVSFASMTQLIMDGILAILLLAGALAVVASPWASWFGLPGAGTAAVIFLFFATGAQVVVIVMTHLSSKQSTQEPSVAPEGVYVAPPISVADASKSEVEQQA</sequence>
<feature type="transmembrane region" description="Helical" evidence="1">
    <location>
        <begin position="105"/>
        <end position="125"/>
    </location>
</feature>
<dbReference type="EMBL" id="VJMJ01000052">
    <property type="protein sequence ID" value="KAF0740374.1"/>
    <property type="molecule type" value="Genomic_DNA"/>
</dbReference>
<keyword evidence="1" id="KW-0812">Transmembrane</keyword>
<feature type="transmembrane region" description="Helical" evidence="1">
    <location>
        <begin position="70"/>
        <end position="93"/>
    </location>
</feature>
<evidence type="ECO:0000313" key="2">
    <source>
        <dbReference type="EMBL" id="KAF0740374.1"/>
    </source>
</evidence>
<keyword evidence="1" id="KW-1133">Transmembrane helix</keyword>
<evidence type="ECO:0008006" key="4">
    <source>
        <dbReference type="Google" id="ProtNLM"/>
    </source>
</evidence>
<proteinExistence type="predicted"/>
<comment type="caution">
    <text evidence="2">The sequence shown here is derived from an EMBL/GenBank/DDBJ whole genome shotgun (WGS) entry which is preliminary data.</text>
</comment>
<reference evidence="2 3" key="1">
    <citation type="submission" date="2019-07" db="EMBL/GenBank/DDBJ databases">
        <title>Genomics analysis of Aphanomyces spp. identifies a new class of oomycete effector associated with host adaptation.</title>
        <authorList>
            <person name="Gaulin E."/>
        </authorList>
    </citation>
    <scope>NUCLEOTIDE SEQUENCE [LARGE SCALE GENOMIC DNA]</scope>
    <source>
        <strain evidence="2 3">ATCC 201684</strain>
    </source>
</reference>
<feature type="transmembrane region" description="Helical" evidence="1">
    <location>
        <begin position="37"/>
        <end position="58"/>
    </location>
</feature>
<evidence type="ECO:0000256" key="1">
    <source>
        <dbReference type="SAM" id="Phobius"/>
    </source>
</evidence>
<protein>
    <recommendedName>
        <fullName evidence="4">MARVEL domain-containing protein</fullName>
    </recommendedName>
</protein>